<evidence type="ECO:0000313" key="5">
    <source>
        <dbReference type="EMBL" id="ELU10225.1"/>
    </source>
</evidence>
<feature type="chain" id="PRO_5011952045" description="L-Fucosyltransferase" evidence="4">
    <location>
        <begin position="16"/>
        <end position="309"/>
    </location>
</feature>
<dbReference type="AlphaFoldDB" id="R7V362"/>
<dbReference type="CDD" id="cd11301">
    <property type="entry name" value="Fut1_Fut2_like"/>
    <property type="match status" value="1"/>
</dbReference>
<keyword evidence="2 3" id="KW-0808">Transferase</keyword>
<dbReference type="EC" id="2.4.1.-" evidence="3"/>
<dbReference type="Pfam" id="PF01531">
    <property type="entry name" value="Glyco_transf_11"/>
    <property type="match status" value="1"/>
</dbReference>
<keyword evidence="3" id="KW-0812">Transmembrane</keyword>
<sequence>MVLLLLFEVLTVLWIQQISIPFAGKLKTYIRHPDIPGRITLSVQSDGRFGNQMFEFASLVGIGLYNNISIVIPPGLSYLRRIFNMTECQFPVMNKDELGSYYNLNISKSMGYDARFKDIRKHINHSKILLKGFLQSYKYFHEHEHFIRRCYQFTRRYKDNTKKIMGTRIPKNRTIVGIHVRRGDFLNAKSRWRGLSVANVSYYYKAMDLMQEKYPNAFFVVASDDMKWAKENLNSRASMSPFQNTFYDLSLFAICQHSIISSGTFSWWAGWLANGTTIYYEDYPRKGSSLSKGLDRSDYYYKDWIPLGD</sequence>
<keyword evidence="1 3" id="KW-0328">Glycosyltransferase</keyword>
<gene>
    <name evidence="5" type="ORF">CAPTEDRAFT_141755</name>
</gene>
<dbReference type="PANTHER" id="PTHR11927:SF9">
    <property type="entry name" value="L-FUCOSYLTRANSFERASE"/>
    <property type="match status" value="1"/>
</dbReference>
<comment type="pathway">
    <text evidence="3">Protein modification; protein glycosylation.</text>
</comment>
<feature type="signal peptide" evidence="4">
    <location>
        <begin position="1"/>
        <end position="15"/>
    </location>
</feature>
<reference evidence="7" key="1">
    <citation type="submission" date="2012-12" db="EMBL/GenBank/DDBJ databases">
        <authorList>
            <person name="Hellsten U."/>
            <person name="Grimwood J."/>
            <person name="Chapman J.A."/>
            <person name="Shapiro H."/>
            <person name="Aerts A."/>
            <person name="Otillar R.P."/>
            <person name="Terry A.Y."/>
            <person name="Boore J.L."/>
            <person name="Simakov O."/>
            <person name="Marletaz F."/>
            <person name="Cho S.-J."/>
            <person name="Edsinger-Gonzales E."/>
            <person name="Havlak P."/>
            <person name="Kuo D.-H."/>
            <person name="Larsson T."/>
            <person name="Lv J."/>
            <person name="Arendt D."/>
            <person name="Savage R."/>
            <person name="Osoegawa K."/>
            <person name="de Jong P."/>
            <person name="Lindberg D.R."/>
            <person name="Seaver E.C."/>
            <person name="Weisblat D.A."/>
            <person name="Putnam N.H."/>
            <person name="Grigoriev I.V."/>
            <person name="Rokhsar D.S."/>
        </authorList>
    </citation>
    <scope>NUCLEOTIDE SEQUENCE</scope>
    <source>
        <strain evidence="7">I ESC-2004</strain>
    </source>
</reference>
<dbReference type="EMBL" id="KB297695">
    <property type="protein sequence ID" value="ELU10225.1"/>
    <property type="molecule type" value="Genomic_DNA"/>
</dbReference>
<dbReference type="GO" id="GO:0005975">
    <property type="term" value="P:carbohydrate metabolic process"/>
    <property type="evidence" value="ECO:0007669"/>
    <property type="project" value="InterPro"/>
</dbReference>
<name>R7V362_CAPTE</name>
<dbReference type="OrthoDB" id="3226at2759"/>
<dbReference type="GO" id="GO:0008107">
    <property type="term" value="F:galactoside 2-alpha-L-fucosyltransferase activity"/>
    <property type="evidence" value="ECO:0007669"/>
    <property type="project" value="InterPro"/>
</dbReference>
<proteinExistence type="inferred from homology"/>
<dbReference type="InterPro" id="IPR002516">
    <property type="entry name" value="Glyco_trans_11"/>
</dbReference>
<evidence type="ECO:0000256" key="2">
    <source>
        <dbReference type="ARBA" id="ARBA00022679"/>
    </source>
</evidence>
<dbReference type="OMA" id="ATCHRIC"/>
<keyword evidence="3" id="KW-0735">Signal-anchor</keyword>
<accession>R7V362</accession>
<keyword evidence="3" id="KW-0333">Golgi apparatus</keyword>
<evidence type="ECO:0000256" key="4">
    <source>
        <dbReference type="SAM" id="SignalP"/>
    </source>
</evidence>
<dbReference type="UniPathway" id="UPA00378"/>
<dbReference type="EnsemblMetazoa" id="CapteT141755">
    <property type="protein sequence ID" value="CapteP141755"/>
    <property type="gene ID" value="CapteG141755"/>
</dbReference>
<dbReference type="EMBL" id="AMQN01006133">
    <property type="status" value="NOT_ANNOTATED_CDS"/>
    <property type="molecule type" value="Genomic_DNA"/>
</dbReference>
<reference evidence="5 7" key="2">
    <citation type="journal article" date="2013" name="Nature">
        <title>Insights into bilaterian evolution from three spiralian genomes.</title>
        <authorList>
            <person name="Simakov O."/>
            <person name="Marletaz F."/>
            <person name="Cho S.J."/>
            <person name="Edsinger-Gonzales E."/>
            <person name="Havlak P."/>
            <person name="Hellsten U."/>
            <person name="Kuo D.H."/>
            <person name="Larsson T."/>
            <person name="Lv J."/>
            <person name="Arendt D."/>
            <person name="Savage R."/>
            <person name="Osoegawa K."/>
            <person name="de Jong P."/>
            <person name="Grimwood J."/>
            <person name="Chapman J.A."/>
            <person name="Shapiro H."/>
            <person name="Aerts A."/>
            <person name="Otillar R.P."/>
            <person name="Terry A.Y."/>
            <person name="Boore J.L."/>
            <person name="Grigoriev I.V."/>
            <person name="Lindberg D.R."/>
            <person name="Seaver E.C."/>
            <person name="Weisblat D.A."/>
            <person name="Putnam N.H."/>
            <person name="Rokhsar D.S."/>
        </authorList>
    </citation>
    <scope>NUCLEOTIDE SEQUENCE</scope>
    <source>
        <strain evidence="5 7">I ESC-2004</strain>
    </source>
</reference>
<comment type="similarity">
    <text evidence="3">Belongs to the glycosyltransferase 11 family.</text>
</comment>
<dbReference type="HOGENOM" id="CLU_043399_2_0_1"/>
<comment type="subcellular location">
    <subcellularLocation>
        <location evidence="3">Golgi apparatus</location>
        <location evidence="3">Golgi stack membrane</location>
        <topology evidence="3">Single-pass type II membrane protein</topology>
    </subcellularLocation>
</comment>
<evidence type="ECO:0000256" key="3">
    <source>
        <dbReference type="RuleBase" id="RU363129"/>
    </source>
</evidence>
<keyword evidence="3" id="KW-0325">Glycoprotein</keyword>
<evidence type="ECO:0000313" key="7">
    <source>
        <dbReference type="Proteomes" id="UP000014760"/>
    </source>
</evidence>
<dbReference type="Gene3D" id="3.40.50.11350">
    <property type="match status" value="1"/>
</dbReference>
<dbReference type="Proteomes" id="UP000014760">
    <property type="component" value="Unassembled WGS sequence"/>
</dbReference>
<dbReference type="STRING" id="283909.R7V362"/>
<protein>
    <recommendedName>
        <fullName evidence="3">L-Fucosyltransferase</fullName>
        <ecNumber evidence="3">2.4.1.-</ecNumber>
    </recommendedName>
</protein>
<reference evidence="6" key="3">
    <citation type="submission" date="2015-06" db="UniProtKB">
        <authorList>
            <consortium name="EnsemblMetazoa"/>
        </authorList>
    </citation>
    <scope>IDENTIFICATION</scope>
</reference>
<dbReference type="GO" id="GO:0032580">
    <property type="term" value="C:Golgi cisterna membrane"/>
    <property type="evidence" value="ECO:0007669"/>
    <property type="project" value="UniProtKB-SubCell"/>
</dbReference>
<evidence type="ECO:0000313" key="6">
    <source>
        <dbReference type="EnsemblMetazoa" id="CapteP141755"/>
    </source>
</evidence>
<evidence type="ECO:0000256" key="1">
    <source>
        <dbReference type="ARBA" id="ARBA00022676"/>
    </source>
</evidence>
<organism evidence="5">
    <name type="scientific">Capitella teleta</name>
    <name type="common">Polychaete worm</name>
    <dbReference type="NCBI Taxonomy" id="283909"/>
    <lineage>
        <taxon>Eukaryota</taxon>
        <taxon>Metazoa</taxon>
        <taxon>Spiralia</taxon>
        <taxon>Lophotrochozoa</taxon>
        <taxon>Annelida</taxon>
        <taxon>Polychaeta</taxon>
        <taxon>Sedentaria</taxon>
        <taxon>Scolecida</taxon>
        <taxon>Capitellidae</taxon>
        <taxon>Capitella</taxon>
    </lineage>
</organism>
<keyword evidence="4" id="KW-0732">Signal</keyword>
<keyword evidence="7" id="KW-1185">Reference proteome</keyword>
<dbReference type="PANTHER" id="PTHR11927">
    <property type="entry name" value="GALACTOSIDE 2-L-FUCOSYLTRANSFERASE"/>
    <property type="match status" value="1"/>
</dbReference>